<feature type="region of interest" description="Disordered" evidence="1">
    <location>
        <begin position="145"/>
        <end position="167"/>
    </location>
</feature>
<dbReference type="PANTHER" id="PTHR47484">
    <property type="entry name" value="COMPLEX 1 PROTEIN CONTAINING PROTEIN, EXPRESSED"/>
    <property type="match status" value="1"/>
</dbReference>
<dbReference type="GO" id="GO:0005739">
    <property type="term" value="C:mitochondrion"/>
    <property type="evidence" value="ECO:0007669"/>
    <property type="project" value="GOC"/>
</dbReference>
<feature type="domain" description="Complex 1 LYR protein" evidence="2">
    <location>
        <begin position="74"/>
        <end position="132"/>
    </location>
</feature>
<dbReference type="InterPro" id="IPR045298">
    <property type="entry name" value="Complex1_LYR_LYRM7"/>
</dbReference>
<evidence type="ECO:0000256" key="1">
    <source>
        <dbReference type="SAM" id="MobiDB-lite"/>
    </source>
</evidence>
<comment type="caution">
    <text evidence="3">The sequence shown here is derived from an EMBL/GenBank/DDBJ whole genome shotgun (WGS) entry which is preliminary data.</text>
</comment>
<proteinExistence type="predicted"/>
<dbReference type="EMBL" id="CACVBM020000008">
    <property type="protein sequence ID" value="CAA7012793.1"/>
    <property type="molecule type" value="Genomic_DNA"/>
</dbReference>
<dbReference type="GO" id="GO:0034551">
    <property type="term" value="P:mitochondrial respiratory chain complex III assembly"/>
    <property type="evidence" value="ECO:0007669"/>
    <property type="project" value="InterPro"/>
</dbReference>
<protein>
    <recommendedName>
        <fullName evidence="2">Complex 1 LYR protein domain-containing protein</fullName>
    </recommendedName>
</protein>
<feature type="compositionally biased region" description="Basic and acidic residues" evidence="1">
    <location>
        <begin position="153"/>
        <end position="167"/>
    </location>
</feature>
<organism evidence="3 4">
    <name type="scientific">Microthlaspi erraticum</name>
    <dbReference type="NCBI Taxonomy" id="1685480"/>
    <lineage>
        <taxon>Eukaryota</taxon>
        <taxon>Viridiplantae</taxon>
        <taxon>Streptophyta</taxon>
        <taxon>Embryophyta</taxon>
        <taxon>Tracheophyta</taxon>
        <taxon>Spermatophyta</taxon>
        <taxon>Magnoliopsida</taxon>
        <taxon>eudicotyledons</taxon>
        <taxon>Gunneridae</taxon>
        <taxon>Pentapetalae</taxon>
        <taxon>rosids</taxon>
        <taxon>malvids</taxon>
        <taxon>Brassicales</taxon>
        <taxon>Brassicaceae</taxon>
        <taxon>Coluteocarpeae</taxon>
        <taxon>Microthlaspi</taxon>
    </lineage>
</organism>
<keyword evidence="4" id="KW-1185">Reference proteome</keyword>
<reference evidence="3" key="1">
    <citation type="submission" date="2020-01" db="EMBL/GenBank/DDBJ databases">
        <authorList>
            <person name="Mishra B."/>
        </authorList>
    </citation>
    <scope>NUCLEOTIDE SEQUENCE [LARGE SCALE GENOMIC DNA]</scope>
</reference>
<dbReference type="CDD" id="cd20267">
    <property type="entry name" value="Complex1_LYR_LYRM7"/>
    <property type="match status" value="1"/>
</dbReference>
<dbReference type="Proteomes" id="UP000467841">
    <property type="component" value="Unassembled WGS sequence"/>
</dbReference>
<name>A0A6D2HDC2_9BRAS</name>
<evidence type="ECO:0000313" key="3">
    <source>
        <dbReference type="EMBL" id="CAA7012793.1"/>
    </source>
</evidence>
<sequence length="215" mass="24607">MMATKLQKWRNLSGRLDLISRIDAKSTRRFVHEGPDTMEELFDRHLAKKEKPRVVVDDDEAEFLNRRRLTSTRREALSLYRDIFRATRFFMWTDSGGLLWRDVLRENARKEFEAARFETDPEVITRLLIGGSDAVSSALDKLAGGRVSQQAPSDEHAQGGAEENARKEFEAARFETDPEVITRLLIGGSDAVSSALDKLAEKQKDMIEKNRRSDH</sequence>
<dbReference type="OrthoDB" id="74240at2759"/>
<evidence type="ECO:0000313" key="4">
    <source>
        <dbReference type="Proteomes" id="UP000467841"/>
    </source>
</evidence>
<gene>
    <name evidence="3" type="ORF">MERR_LOCUS27</name>
</gene>
<dbReference type="PANTHER" id="PTHR47484:SF1">
    <property type="entry name" value="COMPLEX 1 PROTEIN CONTAINING PROTEIN, EXPRESSED"/>
    <property type="match status" value="1"/>
</dbReference>
<dbReference type="InterPro" id="IPR008011">
    <property type="entry name" value="Complex1_LYR_dom"/>
</dbReference>
<dbReference type="Pfam" id="PF05347">
    <property type="entry name" value="Complex1_LYR"/>
    <property type="match status" value="1"/>
</dbReference>
<evidence type="ECO:0000259" key="2">
    <source>
        <dbReference type="Pfam" id="PF05347"/>
    </source>
</evidence>
<accession>A0A6D2HDC2</accession>
<dbReference type="AlphaFoldDB" id="A0A6D2HDC2"/>